<keyword evidence="2" id="KW-0472">Membrane</keyword>
<evidence type="ECO:0000313" key="5">
    <source>
        <dbReference type="Proteomes" id="UP000294933"/>
    </source>
</evidence>
<reference evidence="4 5" key="1">
    <citation type="submission" date="2018-06" db="EMBL/GenBank/DDBJ databases">
        <title>A transcriptomic atlas of mushroom development highlights an independent origin of complex multicellularity.</title>
        <authorList>
            <consortium name="DOE Joint Genome Institute"/>
            <person name="Krizsan K."/>
            <person name="Almasi E."/>
            <person name="Merenyi Z."/>
            <person name="Sahu N."/>
            <person name="Viragh M."/>
            <person name="Koszo T."/>
            <person name="Mondo S."/>
            <person name="Kiss B."/>
            <person name="Balint B."/>
            <person name="Kues U."/>
            <person name="Barry K."/>
            <person name="Hegedus J.C."/>
            <person name="Henrissat B."/>
            <person name="Johnson J."/>
            <person name="Lipzen A."/>
            <person name="Ohm R."/>
            <person name="Nagy I."/>
            <person name="Pangilinan J."/>
            <person name="Yan J."/>
            <person name="Xiong Y."/>
            <person name="Grigoriev I.V."/>
            <person name="Hibbett D.S."/>
            <person name="Nagy L.G."/>
        </authorList>
    </citation>
    <scope>NUCLEOTIDE SEQUENCE [LARGE SCALE GENOMIC DNA]</scope>
    <source>
        <strain evidence="4 5">SZMC22713</strain>
    </source>
</reference>
<keyword evidence="2" id="KW-1133">Transmembrane helix</keyword>
<name>A0A4Y7PL65_9AGAM</name>
<protein>
    <recommendedName>
        <fullName evidence="3">DUF6534 domain-containing protein</fullName>
    </recommendedName>
</protein>
<keyword evidence="5" id="KW-1185">Reference proteome</keyword>
<dbReference type="Pfam" id="PF20152">
    <property type="entry name" value="DUF6534"/>
    <property type="match status" value="1"/>
</dbReference>
<keyword evidence="2" id="KW-0812">Transmembrane</keyword>
<dbReference type="EMBL" id="ML170251">
    <property type="protein sequence ID" value="TDL16127.1"/>
    <property type="molecule type" value="Genomic_DNA"/>
</dbReference>
<dbReference type="AlphaFoldDB" id="A0A4Y7PL65"/>
<evidence type="ECO:0000313" key="4">
    <source>
        <dbReference type="EMBL" id="TDL16127.1"/>
    </source>
</evidence>
<feature type="transmembrane region" description="Helical" evidence="2">
    <location>
        <begin position="12"/>
        <end position="29"/>
    </location>
</feature>
<dbReference type="Proteomes" id="UP000294933">
    <property type="component" value="Unassembled WGS sequence"/>
</dbReference>
<proteinExistence type="predicted"/>
<organism evidence="4 5">
    <name type="scientific">Rickenella mellea</name>
    <dbReference type="NCBI Taxonomy" id="50990"/>
    <lineage>
        <taxon>Eukaryota</taxon>
        <taxon>Fungi</taxon>
        <taxon>Dikarya</taxon>
        <taxon>Basidiomycota</taxon>
        <taxon>Agaricomycotina</taxon>
        <taxon>Agaricomycetes</taxon>
        <taxon>Hymenochaetales</taxon>
        <taxon>Rickenellaceae</taxon>
        <taxon>Rickenella</taxon>
    </lineage>
</organism>
<feature type="compositionally biased region" description="Basic and acidic residues" evidence="1">
    <location>
        <begin position="107"/>
        <end position="118"/>
    </location>
</feature>
<feature type="region of interest" description="Disordered" evidence="1">
    <location>
        <begin position="106"/>
        <end position="140"/>
    </location>
</feature>
<gene>
    <name evidence="4" type="ORF">BD410DRAFT_648195</name>
</gene>
<evidence type="ECO:0000256" key="2">
    <source>
        <dbReference type="SAM" id="Phobius"/>
    </source>
</evidence>
<evidence type="ECO:0000256" key="1">
    <source>
        <dbReference type="SAM" id="MobiDB-lite"/>
    </source>
</evidence>
<dbReference type="VEuPathDB" id="FungiDB:BD410DRAFT_648195"/>
<dbReference type="InterPro" id="IPR045339">
    <property type="entry name" value="DUF6534"/>
</dbReference>
<accession>A0A4Y7PL65</accession>
<evidence type="ECO:0000259" key="3">
    <source>
        <dbReference type="Pfam" id="PF20152"/>
    </source>
</evidence>
<sequence>MQFLMLYGIERCGLVTFAQVAVMILYFAFAKPAPLVPIHLCLSKLYVNTLLAILNARRGYLPDAGNSNYSQQESSVDPKFAAATELATQDVRISIELHGVRSLASNPDHKTALEDKVPKGIVETSTSRTECESHGVPQQA</sequence>
<feature type="domain" description="DUF6534" evidence="3">
    <location>
        <begin position="4"/>
        <end position="58"/>
    </location>
</feature>